<dbReference type="OrthoDB" id="9989219at2"/>
<evidence type="ECO:0000256" key="2">
    <source>
        <dbReference type="SAM" id="Phobius"/>
    </source>
</evidence>
<sequence length="120" mass="12065">MSDPARPTPTADPSRAGSFAGEGRERPGRTAEPDAPDSPDPDDTAVPDPQDTAPAADTGLTEPSTAPEPSHDDAAPVQQSVVGPGSTPRPDLAILPLGSGLILIGLGLGLAFLGLRARRG</sequence>
<feature type="region of interest" description="Disordered" evidence="1">
    <location>
        <begin position="1"/>
        <end position="93"/>
    </location>
</feature>
<keyword evidence="2" id="KW-1133">Transmembrane helix</keyword>
<feature type="compositionally biased region" description="Basic and acidic residues" evidence="1">
    <location>
        <begin position="22"/>
        <end position="32"/>
    </location>
</feature>
<evidence type="ECO:0000313" key="4">
    <source>
        <dbReference type="Proteomes" id="UP000236178"/>
    </source>
</evidence>
<gene>
    <name evidence="3" type="ORF">CW362_42310</name>
</gene>
<feature type="compositionally biased region" description="Low complexity" evidence="1">
    <location>
        <begin position="46"/>
        <end position="58"/>
    </location>
</feature>
<dbReference type="Proteomes" id="UP000236178">
    <property type="component" value="Unassembled WGS sequence"/>
</dbReference>
<dbReference type="EMBL" id="PJOS01000218">
    <property type="protein sequence ID" value="PKT67107.1"/>
    <property type="molecule type" value="Genomic_DNA"/>
</dbReference>
<keyword evidence="4" id="KW-1185">Reference proteome</keyword>
<feature type="compositionally biased region" description="Acidic residues" evidence="1">
    <location>
        <begin position="34"/>
        <end position="45"/>
    </location>
</feature>
<name>A0A2I0SAZ0_9ACTN</name>
<comment type="caution">
    <text evidence="3">The sequence shown here is derived from an EMBL/GenBank/DDBJ whole genome shotgun (WGS) entry which is preliminary data.</text>
</comment>
<keyword evidence="2" id="KW-0812">Transmembrane</keyword>
<evidence type="ECO:0000313" key="3">
    <source>
        <dbReference type="EMBL" id="PKT67107.1"/>
    </source>
</evidence>
<reference evidence="3 4" key="1">
    <citation type="submission" date="2017-12" db="EMBL/GenBank/DDBJ databases">
        <title>Streptomyces populusis sp. nov., a novel endophytic actinobacterium isolated from stems of Populus adenopoda Maxim.</title>
        <authorList>
            <person name="Wang Z."/>
        </authorList>
    </citation>
    <scope>NUCLEOTIDE SEQUENCE [LARGE SCALE GENOMIC DNA]</scope>
    <source>
        <strain evidence="3 4">A249</strain>
    </source>
</reference>
<proteinExistence type="predicted"/>
<dbReference type="AlphaFoldDB" id="A0A2I0SAZ0"/>
<keyword evidence="2" id="KW-0472">Membrane</keyword>
<feature type="transmembrane region" description="Helical" evidence="2">
    <location>
        <begin position="93"/>
        <end position="115"/>
    </location>
</feature>
<protein>
    <submittedName>
        <fullName evidence="3">Uncharacterized protein</fullName>
    </submittedName>
</protein>
<evidence type="ECO:0000256" key="1">
    <source>
        <dbReference type="SAM" id="MobiDB-lite"/>
    </source>
</evidence>
<accession>A0A2I0SAZ0</accession>
<organism evidence="3 4">
    <name type="scientific">Streptomyces populi</name>
    <dbReference type="NCBI Taxonomy" id="2058924"/>
    <lineage>
        <taxon>Bacteria</taxon>
        <taxon>Bacillati</taxon>
        <taxon>Actinomycetota</taxon>
        <taxon>Actinomycetes</taxon>
        <taxon>Kitasatosporales</taxon>
        <taxon>Streptomycetaceae</taxon>
        <taxon>Streptomyces</taxon>
    </lineage>
</organism>